<evidence type="ECO:0008006" key="4">
    <source>
        <dbReference type="Google" id="ProtNLM"/>
    </source>
</evidence>
<evidence type="ECO:0000313" key="2">
    <source>
        <dbReference type="EMBL" id="GAA2142416.1"/>
    </source>
</evidence>
<organism evidence="2 3">
    <name type="scientific">Actinomadura napierensis</name>
    <dbReference type="NCBI Taxonomy" id="267854"/>
    <lineage>
        <taxon>Bacteria</taxon>
        <taxon>Bacillati</taxon>
        <taxon>Actinomycetota</taxon>
        <taxon>Actinomycetes</taxon>
        <taxon>Streptosporangiales</taxon>
        <taxon>Thermomonosporaceae</taxon>
        <taxon>Actinomadura</taxon>
    </lineage>
</organism>
<reference evidence="3" key="1">
    <citation type="journal article" date="2019" name="Int. J. Syst. Evol. Microbiol.">
        <title>The Global Catalogue of Microorganisms (GCM) 10K type strain sequencing project: providing services to taxonomists for standard genome sequencing and annotation.</title>
        <authorList>
            <consortium name="The Broad Institute Genomics Platform"/>
            <consortium name="The Broad Institute Genome Sequencing Center for Infectious Disease"/>
            <person name="Wu L."/>
            <person name="Ma J."/>
        </authorList>
    </citation>
    <scope>NUCLEOTIDE SEQUENCE [LARGE SCALE GENOMIC DNA]</scope>
    <source>
        <strain evidence="3">JCM 13850</strain>
    </source>
</reference>
<dbReference type="EMBL" id="BAAAMR010000034">
    <property type="protein sequence ID" value="GAA2142416.1"/>
    <property type="molecule type" value="Genomic_DNA"/>
</dbReference>
<name>A0ABP5L6H5_9ACTN</name>
<gene>
    <name evidence="2" type="ORF">GCM10009727_40560</name>
</gene>
<dbReference type="InterPro" id="IPR045998">
    <property type="entry name" value="DUF5954"/>
</dbReference>
<dbReference type="Proteomes" id="UP001501020">
    <property type="component" value="Unassembled WGS sequence"/>
</dbReference>
<proteinExistence type="predicted"/>
<feature type="region of interest" description="Disordered" evidence="1">
    <location>
        <begin position="307"/>
        <end position="340"/>
    </location>
</feature>
<evidence type="ECO:0000256" key="1">
    <source>
        <dbReference type="SAM" id="MobiDB-lite"/>
    </source>
</evidence>
<dbReference type="Pfam" id="PF19379">
    <property type="entry name" value="DUF5954"/>
    <property type="match status" value="1"/>
</dbReference>
<feature type="compositionally biased region" description="Basic and acidic residues" evidence="1">
    <location>
        <begin position="308"/>
        <end position="323"/>
    </location>
</feature>
<protein>
    <recommendedName>
        <fullName evidence="4">PE-PGRS family protein</fullName>
    </recommendedName>
</protein>
<dbReference type="RefSeq" id="WP_344269109.1">
    <property type="nucleotide sequence ID" value="NZ_BAAAMR010000034.1"/>
</dbReference>
<sequence length="340" mass="36992">MTFPLMPGFDHINLVASLDPVAAVRDREIGDAILAYPKLLPAGSPDFGYAVQTGAEWRIGRLGSADPSAARYGLAADLRREAATGGHAPADAPGLPDGSGLADAMLAVADRLDPEEGEQLPKDEWEIGDRRYRIIRVEKYTLLGDRVMEPPRPTDTPGACGDGTLRGHLLEPAAPAGQWEAQLRLNLVGHMPVPGTVPDMVQTEARHAVLAHPGVILLPPTFIAVEVKEDGWAPLTGGDDPEQTRRRLARYFGDLLPRLREFQGDPPAPQELAEWERAAEQIERATGHAFTAAGREFRTVRISRMLRLGRDGPEAPRPSDQERYGLSGAAYEDEEQEETS</sequence>
<keyword evidence="3" id="KW-1185">Reference proteome</keyword>
<comment type="caution">
    <text evidence="2">The sequence shown here is derived from an EMBL/GenBank/DDBJ whole genome shotgun (WGS) entry which is preliminary data.</text>
</comment>
<evidence type="ECO:0000313" key="3">
    <source>
        <dbReference type="Proteomes" id="UP001501020"/>
    </source>
</evidence>
<accession>A0ABP5L6H5</accession>
<feature type="compositionally biased region" description="Acidic residues" evidence="1">
    <location>
        <begin position="331"/>
        <end position="340"/>
    </location>
</feature>